<organism evidence="4 5">
    <name type="scientific">Biomphalaria glabrata</name>
    <name type="common">Bloodfluke planorb</name>
    <name type="synonym">Freshwater snail</name>
    <dbReference type="NCBI Taxonomy" id="6526"/>
    <lineage>
        <taxon>Eukaryota</taxon>
        <taxon>Metazoa</taxon>
        <taxon>Spiralia</taxon>
        <taxon>Lophotrochozoa</taxon>
        <taxon>Mollusca</taxon>
        <taxon>Gastropoda</taxon>
        <taxon>Heterobranchia</taxon>
        <taxon>Euthyneura</taxon>
        <taxon>Panpulmonata</taxon>
        <taxon>Hygrophila</taxon>
        <taxon>Lymnaeoidea</taxon>
        <taxon>Planorbidae</taxon>
        <taxon>Biomphalaria</taxon>
    </lineage>
</organism>
<name>A0A9W2YQ79_BIOGL</name>
<evidence type="ECO:0000313" key="4">
    <source>
        <dbReference type="Proteomes" id="UP001165740"/>
    </source>
</evidence>
<gene>
    <name evidence="5" type="primary">LOC106059623</name>
</gene>
<dbReference type="PANTHER" id="PTHR31836:SF21">
    <property type="entry name" value="EXPANSIN-LIKE PROTEIN 7"/>
    <property type="match status" value="1"/>
</dbReference>
<dbReference type="OrthoDB" id="406505at2759"/>
<dbReference type="InterPro" id="IPR007112">
    <property type="entry name" value="Expansin/allergen_DPBB_dom"/>
</dbReference>
<dbReference type="PROSITE" id="PS50842">
    <property type="entry name" value="EXPANSIN_EG45"/>
    <property type="match status" value="1"/>
</dbReference>
<dbReference type="CDD" id="cd22271">
    <property type="entry name" value="DPBB_EXP_N-like"/>
    <property type="match status" value="1"/>
</dbReference>
<keyword evidence="4" id="KW-1185">Reference proteome</keyword>
<feature type="domain" description="Expansin-like EG45" evidence="3">
    <location>
        <begin position="47"/>
        <end position="148"/>
    </location>
</feature>
<dbReference type="AlphaFoldDB" id="A0A9W2YQ79"/>
<evidence type="ECO:0000259" key="3">
    <source>
        <dbReference type="PROSITE" id="PS50842"/>
    </source>
</evidence>
<evidence type="ECO:0000256" key="2">
    <source>
        <dbReference type="SAM" id="SignalP"/>
    </source>
</evidence>
<dbReference type="Gene3D" id="2.60.40.760">
    <property type="entry name" value="Expansin, cellulose-binding-like domain"/>
    <property type="match status" value="1"/>
</dbReference>
<dbReference type="Gene3D" id="2.40.40.10">
    <property type="entry name" value="RlpA-like domain"/>
    <property type="match status" value="1"/>
</dbReference>
<protein>
    <submittedName>
        <fullName evidence="5">Uncharacterized protein LOC106059623</fullName>
    </submittedName>
</protein>
<dbReference type="Proteomes" id="UP001165740">
    <property type="component" value="Chromosome 13"/>
</dbReference>
<feature type="signal peptide" evidence="2">
    <location>
        <begin position="1"/>
        <end position="18"/>
    </location>
</feature>
<feature type="chain" id="PRO_5040806074" evidence="2">
    <location>
        <begin position="19"/>
        <end position="246"/>
    </location>
</feature>
<keyword evidence="1 2" id="KW-0732">Signal</keyword>
<dbReference type="PANTHER" id="PTHR31836">
    <property type="match status" value="1"/>
</dbReference>
<proteinExistence type="predicted"/>
<evidence type="ECO:0000256" key="1">
    <source>
        <dbReference type="ARBA" id="ARBA00022729"/>
    </source>
</evidence>
<dbReference type="GeneID" id="106059623"/>
<dbReference type="SUPFAM" id="SSF50685">
    <property type="entry name" value="Barwin-like endoglucanases"/>
    <property type="match status" value="1"/>
</dbReference>
<dbReference type="InterPro" id="IPR036908">
    <property type="entry name" value="RlpA-like_sf"/>
</dbReference>
<dbReference type="RefSeq" id="XP_055864937.1">
    <property type="nucleotide sequence ID" value="XM_056008962.1"/>
</dbReference>
<dbReference type="InterPro" id="IPR051477">
    <property type="entry name" value="Expansin_CellWall"/>
</dbReference>
<dbReference type="OMA" id="SSACGMC"/>
<sequence>MSLALGLSVLLVLALTNAQPGVKNQDVLNLYSKSFNGDGTYYGEGIGGTCQYGRPLPHAATDPKISALVALNKPQFLNSLTCGICLKVTGSGHGSGANPITGEHIVFVKDLCPECHEGSVDFALNGDGRWSISMRAVQCPVGSSTIQYAFQGSNPYYLKLQIRNARIPITGVQVHRNNVWVTMHHSGDGYWLLNDSQAMPAGAFGIRLTAANGHVLEDTVPRIDNDHILEGGHRVQVPLDPSLPQA</sequence>
<evidence type="ECO:0000313" key="5">
    <source>
        <dbReference type="RefSeq" id="XP_055864937.1"/>
    </source>
</evidence>
<dbReference type="InterPro" id="IPR036749">
    <property type="entry name" value="Expansin_CBD_sf"/>
</dbReference>
<reference evidence="5" key="1">
    <citation type="submission" date="2025-08" db="UniProtKB">
        <authorList>
            <consortium name="RefSeq"/>
        </authorList>
    </citation>
    <scope>IDENTIFICATION</scope>
</reference>
<dbReference type="SUPFAM" id="SSF49590">
    <property type="entry name" value="PHL pollen allergen"/>
    <property type="match status" value="1"/>
</dbReference>
<accession>A0A9W2YQ79</accession>